<dbReference type="Proteomes" id="UP000019494">
    <property type="component" value="Unassembled WGS sequence"/>
</dbReference>
<dbReference type="AlphaFoldDB" id="W9GKB2"/>
<name>W9GKB2_9MICO</name>
<dbReference type="PANTHER" id="PTHR30483">
    <property type="entry name" value="LEUCINE-SPECIFIC-BINDING PROTEIN"/>
    <property type="match status" value="1"/>
</dbReference>
<protein>
    <submittedName>
        <fullName evidence="4">ABC transporter substrate-binding protein</fullName>
    </submittedName>
</protein>
<evidence type="ECO:0000256" key="2">
    <source>
        <dbReference type="ARBA" id="ARBA00022729"/>
    </source>
</evidence>
<keyword evidence="2" id="KW-0732">Signal</keyword>
<reference evidence="5" key="1">
    <citation type="submission" date="2013-08" db="EMBL/GenBank/DDBJ databases">
        <title>Intrasporangium oryzae NRRL B-24470.</title>
        <authorList>
            <person name="Liu H."/>
            <person name="Wang G."/>
        </authorList>
    </citation>
    <scope>NUCLEOTIDE SEQUENCE [LARGE SCALE GENOMIC DNA]</scope>
    <source>
        <strain evidence="5">Q5-1</strain>
    </source>
</reference>
<dbReference type="EMBL" id="AWQS01000044">
    <property type="protein sequence ID" value="EWT06510.1"/>
    <property type="molecule type" value="Genomic_DNA"/>
</dbReference>
<dbReference type="PANTHER" id="PTHR30483:SF37">
    <property type="entry name" value="ABC TRANSPORTER SUBSTRATE-BINDING PROTEIN"/>
    <property type="match status" value="1"/>
</dbReference>
<dbReference type="CDD" id="cd06338">
    <property type="entry name" value="PBP1_ABC_ligand_binding-like"/>
    <property type="match status" value="1"/>
</dbReference>
<comment type="caution">
    <text evidence="4">The sequence shown here is derived from an EMBL/GenBank/DDBJ whole genome shotgun (WGS) entry which is preliminary data.</text>
</comment>
<organism evidence="4 5">
    <name type="scientific">Intrasporangium chromatireducens Q5-1</name>
    <dbReference type="NCBI Taxonomy" id="584657"/>
    <lineage>
        <taxon>Bacteria</taxon>
        <taxon>Bacillati</taxon>
        <taxon>Actinomycetota</taxon>
        <taxon>Actinomycetes</taxon>
        <taxon>Micrococcales</taxon>
        <taxon>Intrasporangiaceae</taxon>
        <taxon>Intrasporangium</taxon>
    </lineage>
</organism>
<gene>
    <name evidence="4" type="ORF">N864_20735</name>
</gene>
<sequence>MMTELNRRHFLTGAGLALGGAVLAPSLAACGGGGGGGGGSSSGKFKIGAVLELSGADATGGQIAQRGYQFWVDTVNKAGGIAVGGKKYPVELVVQDCQSQPGNATTAVSKLATQDKVDAMFGSYTSGVQIAMNPICEKYQIPCLAGSAESPKTWSTQPKYAYGIIPSVDTTAGKAIELIKQLGSPAPGTIAAVGVNEPFSDATQKGFENGGTAAGLQVVYSTLFPANADLTPVANAIKAKAPDIVAVGGHDVLLVDFVKALQSVGFTPKAVIEHYGITDASFAKALGAKANGVLGIAVWLPDSPTQDDVFGKASEYASGFHAKYGSDPDYTAAGCSAAGVVLQKALEKLGAAPGMDEAQRGKLNDTIAATDIDCFYGKIKFEASGDHFHDNTALTPILVQIQNGEVVAVGPQDKAKAKMIYPLPSLS</sequence>
<dbReference type="PROSITE" id="PS51257">
    <property type="entry name" value="PROKAR_LIPOPROTEIN"/>
    <property type="match status" value="1"/>
</dbReference>
<feature type="domain" description="Leucine-binding protein" evidence="3">
    <location>
        <begin position="45"/>
        <end position="392"/>
    </location>
</feature>
<evidence type="ECO:0000313" key="4">
    <source>
        <dbReference type="EMBL" id="EWT06510.1"/>
    </source>
</evidence>
<accession>W9GKB2</accession>
<evidence type="ECO:0000256" key="1">
    <source>
        <dbReference type="ARBA" id="ARBA00010062"/>
    </source>
</evidence>
<proteinExistence type="inferred from homology"/>
<evidence type="ECO:0000259" key="3">
    <source>
        <dbReference type="Pfam" id="PF13458"/>
    </source>
</evidence>
<dbReference type="InterPro" id="IPR028082">
    <property type="entry name" value="Peripla_BP_I"/>
</dbReference>
<keyword evidence="5" id="KW-1185">Reference proteome</keyword>
<dbReference type="PROSITE" id="PS51318">
    <property type="entry name" value="TAT"/>
    <property type="match status" value="1"/>
</dbReference>
<dbReference type="Gene3D" id="3.40.50.2300">
    <property type="match status" value="2"/>
</dbReference>
<dbReference type="InterPro" id="IPR006311">
    <property type="entry name" value="TAT_signal"/>
</dbReference>
<dbReference type="SUPFAM" id="SSF53822">
    <property type="entry name" value="Periplasmic binding protein-like I"/>
    <property type="match status" value="1"/>
</dbReference>
<comment type="similarity">
    <text evidence="1">Belongs to the leucine-binding protein family.</text>
</comment>
<dbReference type="InterPro" id="IPR028081">
    <property type="entry name" value="Leu-bd"/>
</dbReference>
<dbReference type="InterPro" id="IPR051010">
    <property type="entry name" value="BCAA_transport"/>
</dbReference>
<evidence type="ECO:0000313" key="5">
    <source>
        <dbReference type="Proteomes" id="UP000019494"/>
    </source>
</evidence>
<dbReference type="Pfam" id="PF13458">
    <property type="entry name" value="Peripla_BP_6"/>
    <property type="match status" value="1"/>
</dbReference>